<keyword evidence="2" id="KW-1185">Reference proteome</keyword>
<dbReference type="EMBL" id="QJSX01000013">
    <property type="protein sequence ID" value="PYE52041.1"/>
    <property type="molecule type" value="Genomic_DNA"/>
</dbReference>
<keyword evidence="1" id="KW-0378">Hydrolase</keyword>
<comment type="caution">
    <text evidence="1">The sequence shown here is derived from an EMBL/GenBank/DDBJ whole genome shotgun (WGS) entry which is preliminary data.</text>
</comment>
<dbReference type="RefSeq" id="WP_170131095.1">
    <property type="nucleotide sequence ID" value="NZ_QJSX01000013.1"/>
</dbReference>
<evidence type="ECO:0000313" key="1">
    <source>
        <dbReference type="EMBL" id="PYE52041.1"/>
    </source>
</evidence>
<organism evidence="1 2">
    <name type="scientific">Deinococcus yavapaiensis KR-236</name>
    <dbReference type="NCBI Taxonomy" id="694435"/>
    <lineage>
        <taxon>Bacteria</taxon>
        <taxon>Thermotogati</taxon>
        <taxon>Deinococcota</taxon>
        <taxon>Deinococci</taxon>
        <taxon>Deinococcales</taxon>
        <taxon>Deinococcaceae</taxon>
        <taxon>Deinococcus</taxon>
    </lineage>
</organism>
<evidence type="ECO:0000313" key="2">
    <source>
        <dbReference type="Proteomes" id="UP000248326"/>
    </source>
</evidence>
<dbReference type="GO" id="GO:0004519">
    <property type="term" value="F:endonuclease activity"/>
    <property type="evidence" value="ECO:0007669"/>
    <property type="project" value="UniProtKB-KW"/>
</dbReference>
<keyword evidence="1" id="KW-0255">Endonuclease</keyword>
<sequence length="251" mass="28739">MSEQRYYALMVELESYGIGVQYTTWTRIEPELHPGRGRNHSDRLCQGFDSRACAENHLKEHVADIQWKTSTKRKQRWTLQGGRCWYCGELMEFDTVGEPRSAEEEHQTPQSWARRGRRALGGVRVNDGVNVVLACRACNQDKGASDVREYRAVLADRRGGAYVLFHGEWQRMATVRLARRSDAWKQRAGDAAPSVTRASLERSLAWIEQEGRVELHFDRALALEVPPAVPDEWLDTLLAREQRPPRPAPSQ</sequence>
<accession>A0A318S8D2</accession>
<proteinExistence type="predicted"/>
<keyword evidence="1" id="KW-0540">Nuclease</keyword>
<dbReference type="AlphaFoldDB" id="A0A318S8D2"/>
<name>A0A318S8D2_9DEIO</name>
<dbReference type="Gene3D" id="1.10.30.50">
    <property type="match status" value="1"/>
</dbReference>
<reference evidence="1 2" key="1">
    <citation type="submission" date="2018-06" db="EMBL/GenBank/DDBJ databases">
        <title>Genomic Encyclopedia of Type Strains, Phase IV (KMG-IV): sequencing the most valuable type-strain genomes for metagenomic binning, comparative biology and taxonomic classification.</title>
        <authorList>
            <person name="Goeker M."/>
        </authorList>
    </citation>
    <scope>NUCLEOTIDE SEQUENCE [LARGE SCALE GENOMIC DNA]</scope>
    <source>
        <strain evidence="1 2">DSM 18048</strain>
    </source>
</reference>
<dbReference type="Proteomes" id="UP000248326">
    <property type="component" value="Unassembled WGS sequence"/>
</dbReference>
<gene>
    <name evidence="1" type="ORF">DES52_11387</name>
</gene>
<protein>
    <submittedName>
        <fullName evidence="1">HNH endonuclease</fullName>
    </submittedName>
</protein>